<dbReference type="AlphaFoldDB" id="A0A2P6RIB9"/>
<dbReference type="STRING" id="74649.A0A2P6RIB9"/>
<keyword evidence="2" id="KW-0326">Glycosidase</keyword>
<keyword evidence="3" id="KW-1185">Reference proteome</keyword>
<keyword evidence="2" id="KW-0378">Hydrolase</keyword>
<dbReference type="PANTHER" id="PTHR11177:SF369">
    <property type="entry name" value="CLASS V CHITINASE-LIKE"/>
    <property type="match status" value="1"/>
</dbReference>
<proteinExistence type="predicted"/>
<dbReference type="EMBL" id="PDCK01000040">
    <property type="protein sequence ID" value="PRQ46175.1"/>
    <property type="molecule type" value="Genomic_DNA"/>
</dbReference>
<dbReference type="SMART" id="SM00636">
    <property type="entry name" value="Glyco_18"/>
    <property type="match status" value="1"/>
</dbReference>
<dbReference type="EC" id="3.2.1.14" evidence="2"/>
<dbReference type="PROSITE" id="PS51910">
    <property type="entry name" value="GH18_2"/>
    <property type="match status" value="1"/>
</dbReference>
<dbReference type="InterPro" id="IPR050314">
    <property type="entry name" value="Glycosyl_Hydrlase_18"/>
</dbReference>
<dbReference type="Proteomes" id="UP000238479">
    <property type="component" value="Chromosome 2"/>
</dbReference>
<protein>
    <submittedName>
        <fullName evidence="2">Putative chitinase</fullName>
        <ecNumber evidence="2">3.2.1.14</ecNumber>
    </submittedName>
</protein>
<dbReference type="Gramene" id="PRQ46175">
    <property type="protein sequence ID" value="PRQ46175"/>
    <property type="gene ID" value="RchiOBHm_Chr2g0086231"/>
</dbReference>
<sequence length="249" mass="28355">MIIHKYLQHFQGVKTIHLILLFIFFISPQFHSSYAQSWIRAGYWYASSGSLIPDINSALFTHLICGFANVSSFSHQLIIPSADQQYYSSFTDIVKRKNPSIITLLSIWNGQASIAQGILGDKANSSVLSSMLNQSSSRRSFIEYSIQTARRYDFLGIDLFWLWPNTKADMINLRKLLDEWRAAVDSEPRNSSQSKLMLTMAVKYVPSFGSMTYLIESMKRNLDFAHAVAYDYHLSLKENVTGRCSCCSI</sequence>
<dbReference type="GO" id="GO:0005975">
    <property type="term" value="P:carbohydrate metabolic process"/>
    <property type="evidence" value="ECO:0007669"/>
    <property type="project" value="InterPro"/>
</dbReference>
<accession>A0A2P6RIB9</accession>
<dbReference type="GO" id="GO:0008843">
    <property type="term" value="F:endochitinase activity"/>
    <property type="evidence" value="ECO:0007669"/>
    <property type="project" value="UniProtKB-EC"/>
</dbReference>
<evidence type="ECO:0000313" key="3">
    <source>
        <dbReference type="Proteomes" id="UP000238479"/>
    </source>
</evidence>
<dbReference type="GO" id="GO:0005576">
    <property type="term" value="C:extracellular region"/>
    <property type="evidence" value="ECO:0007669"/>
    <property type="project" value="TreeGrafter"/>
</dbReference>
<dbReference type="GO" id="GO:0008061">
    <property type="term" value="F:chitin binding"/>
    <property type="evidence" value="ECO:0007669"/>
    <property type="project" value="InterPro"/>
</dbReference>
<organism evidence="2 3">
    <name type="scientific">Rosa chinensis</name>
    <name type="common">China rose</name>
    <dbReference type="NCBI Taxonomy" id="74649"/>
    <lineage>
        <taxon>Eukaryota</taxon>
        <taxon>Viridiplantae</taxon>
        <taxon>Streptophyta</taxon>
        <taxon>Embryophyta</taxon>
        <taxon>Tracheophyta</taxon>
        <taxon>Spermatophyta</taxon>
        <taxon>Magnoliopsida</taxon>
        <taxon>eudicotyledons</taxon>
        <taxon>Gunneridae</taxon>
        <taxon>Pentapetalae</taxon>
        <taxon>rosids</taxon>
        <taxon>fabids</taxon>
        <taxon>Rosales</taxon>
        <taxon>Rosaceae</taxon>
        <taxon>Rosoideae</taxon>
        <taxon>Rosoideae incertae sedis</taxon>
        <taxon>Rosa</taxon>
    </lineage>
</organism>
<dbReference type="SUPFAM" id="SSF51445">
    <property type="entry name" value="(Trans)glycosidases"/>
    <property type="match status" value="1"/>
</dbReference>
<feature type="domain" description="GH18" evidence="1">
    <location>
        <begin position="38"/>
        <end position="249"/>
    </location>
</feature>
<dbReference type="Pfam" id="PF00704">
    <property type="entry name" value="Glyco_hydro_18"/>
    <property type="match status" value="1"/>
</dbReference>
<comment type="caution">
    <text evidence="2">The sequence shown here is derived from an EMBL/GenBank/DDBJ whole genome shotgun (WGS) entry which is preliminary data.</text>
</comment>
<dbReference type="Gene3D" id="3.20.20.80">
    <property type="entry name" value="Glycosidases"/>
    <property type="match status" value="1"/>
</dbReference>
<evidence type="ECO:0000313" key="2">
    <source>
        <dbReference type="EMBL" id="PRQ46175.1"/>
    </source>
</evidence>
<dbReference type="InterPro" id="IPR001223">
    <property type="entry name" value="Glyco_hydro18_cat"/>
</dbReference>
<dbReference type="InterPro" id="IPR017853">
    <property type="entry name" value="GH"/>
</dbReference>
<reference evidence="2 3" key="1">
    <citation type="journal article" date="2018" name="Nat. Genet.">
        <title>The Rosa genome provides new insights in the design of modern roses.</title>
        <authorList>
            <person name="Bendahmane M."/>
        </authorList>
    </citation>
    <scope>NUCLEOTIDE SEQUENCE [LARGE SCALE GENOMIC DNA]</scope>
    <source>
        <strain evidence="3">cv. Old Blush</strain>
    </source>
</reference>
<name>A0A2P6RIB9_ROSCH</name>
<dbReference type="InterPro" id="IPR011583">
    <property type="entry name" value="Chitinase_II/V-like_cat"/>
</dbReference>
<dbReference type="GO" id="GO:0006032">
    <property type="term" value="P:chitin catabolic process"/>
    <property type="evidence" value="ECO:0007669"/>
    <property type="project" value="TreeGrafter"/>
</dbReference>
<evidence type="ECO:0000259" key="1">
    <source>
        <dbReference type="PROSITE" id="PS51910"/>
    </source>
</evidence>
<dbReference type="PANTHER" id="PTHR11177">
    <property type="entry name" value="CHITINASE"/>
    <property type="match status" value="1"/>
</dbReference>
<gene>
    <name evidence="2" type="ORF">RchiOBHm_Chr2g0086231</name>
</gene>